<gene>
    <name evidence="1" type="ORF">MRB53_032593</name>
</gene>
<keyword evidence="2" id="KW-1185">Reference proteome</keyword>
<reference evidence="1 2" key="1">
    <citation type="journal article" date="2022" name="Hortic Res">
        <title>A haplotype resolved chromosomal level avocado genome allows analysis of novel avocado genes.</title>
        <authorList>
            <person name="Nath O."/>
            <person name="Fletcher S.J."/>
            <person name="Hayward A."/>
            <person name="Shaw L.M."/>
            <person name="Masouleh A.K."/>
            <person name="Furtado A."/>
            <person name="Henry R.J."/>
            <person name="Mitter N."/>
        </authorList>
    </citation>
    <scope>NUCLEOTIDE SEQUENCE [LARGE SCALE GENOMIC DNA]</scope>
    <source>
        <strain evidence="2">cv. Hass</strain>
    </source>
</reference>
<protein>
    <submittedName>
        <fullName evidence="1">Uncharacterized protein</fullName>
    </submittedName>
</protein>
<sequence>MRWASVTIDGWRSLISKATCTLSSELKSREREAFSCVENGSSNSKRKRRPADTSDPDAEAVSLSPKRCWNRIDTFTRSPIKDFSVIRTFRCTGEGTGSLGSC</sequence>
<evidence type="ECO:0000313" key="1">
    <source>
        <dbReference type="EMBL" id="KAJ8624063.1"/>
    </source>
</evidence>
<comment type="caution">
    <text evidence="1">The sequence shown here is derived from an EMBL/GenBank/DDBJ whole genome shotgun (WGS) entry which is preliminary data.</text>
</comment>
<proteinExistence type="predicted"/>
<accession>A0ACC2KSJ1</accession>
<dbReference type="Proteomes" id="UP001234297">
    <property type="component" value="Chromosome 11"/>
</dbReference>
<dbReference type="EMBL" id="CM056819">
    <property type="protein sequence ID" value="KAJ8624063.1"/>
    <property type="molecule type" value="Genomic_DNA"/>
</dbReference>
<name>A0ACC2KSJ1_PERAE</name>
<organism evidence="1 2">
    <name type="scientific">Persea americana</name>
    <name type="common">Avocado</name>
    <dbReference type="NCBI Taxonomy" id="3435"/>
    <lineage>
        <taxon>Eukaryota</taxon>
        <taxon>Viridiplantae</taxon>
        <taxon>Streptophyta</taxon>
        <taxon>Embryophyta</taxon>
        <taxon>Tracheophyta</taxon>
        <taxon>Spermatophyta</taxon>
        <taxon>Magnoliopsida</taxon>
        <taxon>Magnoliidae</taxon>
        <taxon>Laurales</taxon>
        <taxon>Lauraceae</taxon>
        <taxon>Persea</taxon>
    </lineage>
</organism>
<evidence type="ECO:0000313" key="2">
    <source>
        <dbReference type="Proteomes" id="UP001234297"/>
    </source>
</evidence>